<keyword evidence="5" id="KW-0804">Transcription</keyword>
<evidence type="ECO:0000256" key="2">
    <source>
        <dbReference type="ARBA" id="ARBA00022737"/>
    </source>
</evidence>
<dbReference type="PANTHER" id="PTHR31674">
    <property type="entry name" value="B3 DOMAIN-CONTAINING PROTEIN REM-LIKE 3-RELATED"/>
    <property type="match status" value="1"/>
</dbReference>
<dbReference type="PROSITE" id="PS50863">
    <property type="entry name" value="B3"/>
    <property type="match status" value="2"/>
</dbReference>
<evidence type="ECO:0000256" key="5">
    <source>
        <dbReference type="ARBA" id="ARBA00023163"/>
    </source>
</evidence>
<evidence type="ECO:0000313" key="8">
    <source>
        <dbReference type="EMBL" id="JAT57587.1"/>
    </source>
</evidence>
<keyword evidence="4" id="KW-0238">DNA-binding</keyword>
<dbReference type="GO" id="GO:0003677">
    <property type="term" value="F:DNA binding"/>
    <property type="evidence" value="ECO:0007669"/>
    <property type="project" value="UniProtKB-KW"/>
</dbReference>
<dbReference type="InterPro" id="IPR003340">
    <property type="entry name" value="B3_DNA-bd"/>
</dbReference>
<dbReference type="PANTHER" id="PTHR31674:SF62">
    <property type="entry name" value="B3 DOMAIN-CONTAINING PROTEIN REM14-RELATED"/>
    <property type="match status" value="1"/>
</dbReference>
<dbReference type="Pfam" id="PF02362">
    <property type="entry name" value="B3"/>
    <property type="match status" value="2"/>
</dbReference>
<name>A0A1D1YSG6_9ARAE</name>
<evidence type="ECO:0000259" key="7">
    <source>
        <dbReference type="PROSITE" id="PS50863"/>
    </source>
</evidence>
<dbReference type="Gene3D" id="2.40.330.10">
    <property type="entry name" value="DNA-binding pseudobarrel domain"/>
    <property type="match status" value="2"/>
</dbReference>
<proteinExistence type="predicted"/>
<dbReference type="SUPFAM" id="SSF101936">
    <property type="entry name" value="DNA-binding pseudobarrel domain"/>
    <property type="match status" value="2"/>
</dbReference>
<dbReference type="CDD" id="cd10017">
    <property type="entry name" value="B3_DNA"/>
    <property type="match status" value="2"/>
</dbReference>
<dbReference type="InterPro" id="IPR015300">
    <property type="entry name" value="DNA-bd_pseudobarrel_sf"/>
</dbReference>
<gene>
    <name evidence="8" type="primary">Os03g0212300_5</name>
    <name evidence="8" type="ORF">g.60722</name>
</gene>
<evidence type="ECO:0000256" key="1">
    <source>
        <dbReference type="ARBA" id="ARBA00004123"/>
    </source>
</evidence>
<evidence type="ECO:0000256" key="4">
    <source>
        <dbReference type="ARBA" id="ARBA00023125"/>
    </source>
</evidence>
<dbReference type="EMBL" id="GDJX01010349">
    <property type="protein sequence ID" value="JAT57587.1"/>
    <property type="molecule type" value="Transcribed_RNA"/>
</dbReference>
<keyword evidence="3" id="KW-0805">Transcription regulation</keyword>
<keyword evidence="6" id="KW-0539">Nucleus</keyword>
<dbReference type="GO" id="GO:0005634">
    <property type="term" value="C:nucleus"/>
    <property type="evidence" value="ECO:0007669"/>
    <property type="project" value="UniProtKB-SubCell"/>
</dbReference>
<evidence type="ECO:0000256" key="3">
    <source>
        <dbReference type="ARBA" id="ARBA00023015"/>
    </source>
</evidence>
<comment type="subcellular location">
    <subcellularLocation>
        <location evidence="1">Nucleus</location>
    </subcellularLocation>
</comment>
<accession>A0A1D1YSG6</accession>
<feature type="domain" description="TF-B3" evidence="7">
    <location>
        <begin position="13"/>
        <end position="105"/>
    </location>
</feature>
<sequence length="313" mass="35920">MGRKRKSASDPWRPQFFRILMPGFTQKLSIPRPFNKYIIRDTCSMATVLSPLGSWQVKVHGDDNYLYFREGWEEFCQAHNLYAGCFLVFSYEDEMVFRVTVFDSSTCMKEYTRLVEDNHVNDKTRGGSASFDKMKMTEFAESQKDLHEQHDIAMIESIDSQDPNIQGSFFKGSFKITVKPHSLVKAYLHIPRASEKINGISSVKKVMLRDPKMRLWPTSVYHHRCGKNVHSRFGFGWAKFCANNVVEEGDVCLFETLPEEKNFIIHVSILKKHTLKGACNSNSCLGEQCLVAKRSSDEDTTGERLEDDQLLAS</sequence>
<dbReference type="AlphaFoldDB" id="A0A1D1YSG6"/>
<evidence type="ECO:0000256" key="6">
    <source>
        <dbReference type="ARBA" id="ARBA00023242"/>
    </source>
</evidence>
<organism evidence="8">
    <name type="scientific">Anthurium amnicola</name>
    <dbReference type="NCBI Taxonomy" id="1678845"/>
    <lineage>
        <taxon>Eukaryota</taxon>
        <taxon>Viridiplantae</taxon>
        <taxon>Streptophyta</taxon>
        <taxon>Embryophyta</taxon>
        <taxon>Tracheophyta</taxon>
        <taxon>Spermatophyta</taxon>
        <taxon>Magnoliopsida</taxon>
        <taxon>Liliopsida</taxon>
        <taxon>Araceae</taxon>
        <taxon>Pothoideae</taxon>
        <taxon>Potheae</taxon>
        <taxon>Anthurium</taxon>
    </lineage>
</organism>
<keyword evidence="2" id="KW-0677">Repeat</keyword>
<reference evidence="8" key="1">
    <citation type="submission" date="2015-07" db="EMBL/GenBank/DDBJ databases">
        <title>Transcriptome Assembly of Anthurium amnicola.</title>
        <authorList>
            <person name="Suzuki J."/>
        </authorList>
    </citation>
    <scope>NUCLEOTIDE SEQUENCE</scope>
</reference>
<protein>
    <submittedName>
        <fullName evidence="8">B3 domain-containing protein Os03g0212300</fullName>
    </submittedName>
</protein>
<dbReference type="InterPro" id="IPR039218">
    <property type="entry name" value="REM_fam"/>
</dbReference>
<feature type="domain" description="TF-B3" evidence="7">
    <location>
        <begin position="173"/>
        <end position="273"/>
    </location>
</feature>
<dbReference type="SMART" id="SM01019">
    <property type="entry name" value="B3"/>
    <property type="match status" value="2"/>
</dbReference>